<keyword evidence="2" id="KW-1133">Transmembrane helix</keyword>
<dbReference type="AlphaFoldDB" id="A0A653TPL1"/>
<dbReference type="SUPFAM" id="SSF53474">
    <property type="entry name" value="alpha/beta-Hydrolases"/>
    <property type="match status" value="1"/>
</dbReference>
<protein>
    <recommendedName>
        <fullName evidence="3">BD-FAE-like domain-containing protein</fullName>
    </recommendedName>
</protein>
<feature type="domain" description="BD-FAE-like" evidence="3">
    <location>
        <begin position="64"/>
        <end position="247"/>
    </location>
</feature>
<gene>
    <name evidence="4" type="ORF">BACI348_41664</name>
</gene>
<name>A0A653TPL1_BACAB</name>
<dbReference type="EMBL" id="CABWLH010000009">
    <property type="protein sequence ID" value="VXB83032.1"/>
    <property type="molecule type" value="Genomic_DNA"/>
</dbReference>
<accession>A0A653TPL1</accession>
<evidence type="ECO:0000259" key="3">
    <source>
        <dbReference type="Pfam" id="PF20434"/>
    </source>
</evidence>
<proteinExistence type="predicted"/>
<keyword evidence="2" id="KW-0472">Membrane</keyword>
<dbReference type="Pfam" id="PF20434">
    <property type="entry name" value="BD-FAE"/>
    <property type="match status" value="1"/>
</dbReference>
<evidence type="ECO:0000256" key="2">
    <source>
        <dbReference type="SAM" id="Phobius"/>
    </source>
</evidence>
<reference evidence="4 5" key="1">
    <citation type="submission" date="2019-10" db="EMBL/GenBank/DDBJ databases">
        <authorList>
            <person name="Karimi E."/>
        </authorList>
    </citation>
    <scope>NUCLEOTIDE SEQUENCE [LARGE SCALE GENOMIC DNA]</scope>
    <source>
        <strain evidence="4">Bacillus sp. 348</strain>
    </source>
</reference>
<dbReference type="GO" id="GO:0016787">
    <property type="term" value="F:hydrolase activity"/>
    <property type="evidence" value="ECO:0007669"/>
    <property type="project" value="UniProtKB-KW"/>
</dbReference>
<dbReference type="InterPro" id="IPR049492">
    <property type="entry name" value="BD-FAE-like_dom"/>
</dbReference>
<dbReference type="PANTHER" id="PTHR48081:SF33">
    <property type="entry name" value="KYNURENINE FORMAMIDASE"/>
    <property type="match status" value="1"/>
</dbReference>
<evidence type="ECO:0000256" key="1">
    <source>
        <dbReference type="ARBA" id="ARBA00022801"/>
    </source>
</evidence>
<dbReference type="Gene3D" id="3.40.50.1820">
    <property type="entry name" value="alpha/beta hydrolase"/>
    <property type="match status" value="1"/>
</dbReference>
<dbReference type="InterPro" id="IPR050300">
    <property type="entry name" value="GDXG_lipolytic_enzyme"/>
</dbReference>
<dbReference type="InterPro" id="IPR029058">
    <property type="entry name" value="AB_hydrolase_fold"/>
</dbReference>
<feature type="transmembrane region" description="Helical" evidence="2">
    <location>
        <begin position="20"/>
        <end position="41"/>
    </location>
</feature>
<sequence>MCESYSSIPTQKGAMTLNRIMKWLLFAAVIAGLLVCAFFVFRFNQPKPTTNIHYADTQNKQQTLDIYMPKGKDEDKKKKHPVMIYLHGGGWTGGDKNRVASKADYFTGQGYVFVSMNYRLHPDANFEQMADDTASAIKWVKDHADEYQIDSSKINVMGHSAGGHLTALVATDSTYLKRVGLSPKTINSIVILDGPLNINQFIQAIPSYKKVFGKQEKNWTKASPVTYMNQTNVPPVYLVTGWENPDVYRFAEKLNHDQGSRFVFRVHSLSHSDLNKWFGSDRAPKEAQEMTKAVMAFVKKQNQ</sequence>
<keyword evidence="2" id="KW-0812">Transmembrane</keyword>
<evidence type="ECO:0000313" key="5">
    <source>
        <dbReference type="Proteomes" id="UP000433089"/>
    </source>
</evidence>
<organism evidence="4 5">
    <name type="scientific">Bacillus altitudinis</name>
    <dbReference type="NCBI Taxonomy" id="293387"/>
    <lineage>
        <taxon>Bacteria</taxon>
        <taxon>Bacillati</taxon>
        <taxon>Bacillota</taxon>
        <taxon>Bacilli</taxon>
        <taxon>Bacillales</taxon>
        <taxon>Bacillaceae</taxon>
        <taxon>Bacillus</taxon>
    </lineage>
</organism>
<dbReference type="PANTHER" id="PTHR48081">
    <property type="entry name" value="AB HYDROLASE SUPERFAMILY PROTEIN C4A8.06C"/>
    <property type="match status" value="1"/>
</dbReference>
<evidence type="ECO:0000313" key="4">
    <source>
        <dbReference type="EMBL" id="VXB83032.1"/>
    </source>
</evidence>
<keyword evidence="1" id="KW-0378">Hydrolase</keyword>
<dbReference type="Proteomes" id="UP000433089">
    <property type="component" value="Unassembled WGS sequence"/>
</dbReference>